<reference evidence="2" key="1">
    <citation type="submission" date="2020-11" db="EMBL/GenBank/DDBJ databases">
        <authorList>
            <person name="Tran Van P."/>
        </authorList>
    </citation>
    <scope>NUCLEOTIDE SEQUENCE</scope>
</reference>
<feature type="non-terminal residue" evidence="2">
    <location>
        <position position="1"/>
    </location>
</feature>
<feature type="compositionally biased region" description="Low complexity" evidence="1">
    <location>
        <begin position="9"/>
        <end position="25"/>
    </location>
</feature>
<dbReference type="AlphaFoldDB" id="A0A7R8X1G5"/>
<evidence type="ECO:0000313" key="2">
    <source>
        <dbReference type="EMBL" id="CAD7239189.1"/>
    </source>
</evidence>
<name>A0A7R8X1G5_9CRUS</name>
<sequence>MGWEEWDASARSRGGLAGAAGSSGRAEMDLRLRRKQVEELQQKELAKIMERRDEKSSRDLDPPLSDGSWRRHSGGSGRRRDDTAVRSLLVEAIQFN</sequence>
<feature type="region of interest" description="Disordered" evidence="1">
    <location>
        <begin position="1"/>
        <end position="28"/>
    </location>
</feature>
<proteinExistence type="predicted"/>
<gene>
    <name evidence="2" type="ORF">CTOB1V02_LOCUS17004</name>
</gene>
<protein>
    <submittedName>
        <fullName evidence="2">Uncharacterized protein</fullName>
    </submittedName>
</protein>
<dbReference type="EMBL" id="OB717997">
    <property type="protein sequence ID" value="CAD7239189.1"/>
    <property type="molecule type" value="Genomic_DNA"/>
</dbReference>
<accession>A0A7R8X1G5</accession>
<feature type="compositionally biased region" description="Basic and acidic residues" evidence="1">
    <location>
        <begin position="48"/>
        <end position="61"/>
    </location>
</feature>
<evidence type="ECO:0000256" key="1">
    <source>
        <dbReference type="SAM" id="MobiDB-lite"/>
    </source>
</evidence>
<organism evidence="2">
    <name type="scientific">Cyprideis torosa</name>
    <dbReference type="NCBI Taxonomy" id="163714"/>
    <lineage>
        <taxon>Eukaryota</taxon>
        <taxon>Metazoa</taxon>
        <taxon>Ecdysozoa</taxon>
        <taxon>Arthropoda</taxon>
        <taxon>Crustacea</taxon>
        <taxon>Oligostraca</taxon>
        <taxon>Ostracoda</taxon>
        <taxon>Podocopa</taxon>
        <taxon>Podocopida</taxon>
        <taxon>Cytherocopina</taxon>
        <taxon>Cytheroidea</taxon>
        <taxon>Cytherideidae</taxon>
        <taxon>Cyprideis</taxon>
    </lineage>
</organism>
<feature type="region of interest" description="Disordered" evidence="1">
    <location>
        <begin position="48"/>
        <end position="82"/>
    </location>
</feature>